<organism evidence="9 10">
    <name type="scientific">Pleomassaria siparia CBS 279.74</name>
    <dbReference type="NCBI Taxonomy" id="1314801"/>
    <lineage>
        <taxon>Eukaryota</taxon>
        <taxon>Fungi</taxon>
        <taxon>Dikarya</taxon>
        <taxon>Ascomycota</taxon>
        <taxon>Pezizomycotina</taxon>
        <taxon>Dothideomycetes</taxon>
        <taxon>Pleosporomycetidae</taxon>
        <taxon>Pleosporales</taxon>
        <taxon>Pleomassariaceae</taxon>
        <taxon>Pleomassaria</taxon>
    </lineage>
</organism>
<accession>A0A6G1KSM4</accession>
<feature type="transmembrane region" description="Helical" evidence="7">
    <location>
        <begin position="181"/>
        <end position="200"/>
    </location>
</feature>
<feature type="transmembrane region" description="Helical" evidence="7">
    <location>
        <begin position="212"/>
        <end position="230"/>
    </location>
</feature>
<dbReference type="PANTHER" id="PTHR33048:SF96">
    <property type="entry name" value="INTEGRAL MEMBRANE PROTEIN"/>
    <property type="match status" value="1"/>
</dbReference>
<name>A0A6G1KSM4_9PLEO</name>
<feature type="transmembrane region" description="Helical" evidence="7">
    <location>
        <begin position="49"/>
        <end position="69"/>
    </location>
</feature>
<feature type="compositionally biased region" description="Polar residues" evidence="6">
    <location>
        <begin position="367"/>
        <end position="386"/>
    </location>
</feature>
<evidence type="ECO:0000256" key="2">
    <source>
        <dbReference type="ARBA" id="ARBA00022692"/>
    </source>
</evidence>
<feature type="region of interest" description="Disordered" evidence="6">
    <location>
        <begin position="366"/>
        <end position="386"/>
    </location>
</feature>
<comment type="similarity">
    <text evidence="5">Belongs to the SAT4 family.</text>
</comment>
<dbReference type="PANTHER" id="PTHR33048">
    <property type="entry name" value="PTH11-LIKE INTEGRAL MEMBRANE PROTEIN (AFU_ORTHOLOGUE AFUA_5G11245)"/>
    <property type="match status" value="1"/>
</dbReference>
<evidence type="ECO:0000256" key="5">
    <source>
        <dbReference type="ARBA" id="ARBA00038359"/>
    </source>
</evidence>
<feature type="transmembrane region" description="Helical" evidence="7">
    <location>
        <begin position="20"/>
        <end position="37"/>
    </location>
</feature>
<gene>
    <name evidence="9" type="ORF">K504DRAFT_367257</name>
</gene>
<comment type="subcellular location">
    <subcellularLocation>
        <location evidence="1">Membrane</location>
        <topology evidence="1">Multi-pass membrane protein</topology>
    </subcellularLocation>
</comment>
<dbReference type="GO" id="GO:0016020">
    <property type="term" value="C:membrane"/>
    <property type="evidence" value="ECO:0007669"/>
    <property type="project" value="UniProtKB-SubCell"/>
</dbReference>
<evidence type="ECO:0000256" key="3">
    <source>
        <dbReference type="ARBA" id="ARBA00022989"/>
    </source>
</evidence>
<feature type="region of interest" description="Disordered" evidence="6">
    <location>
        <begin position="294"/>
        <end position="330"/>
    </location>
</feature>
<dbReference type="InterPro" id="IPR049326">
    <property type="entry name" value="Rhodopsin_dom_fungi"/>
</dbReference>
<dbReference type="Proteomes" id="UP000799428">
    <property type="component" value="Unassembled WGS sequence"/>
</dbReference>
<feature type="transmembrane region" description="Helical" evidence="7">
    <location>
        <begin position="128"/>
        <end position="149"/>
    </location>
</feature>
<evidence type="ECO:0000259" key="8">
    <source>
        <dbReference type="Pfam" id="PF20684"/>
    </source>
</evidence>
<dbReference type="Pfam" id="PF20684">
    <property type="entry name" value="Fung_rhodopsin"/>
    <property type="match status" value="1"/>
</dbReference>
<dbReference type="OrthoDB" id="4682787at2759"/>
<keyword evidence="4 7" id="KW-0472">Membrane</keyword>
<keyword evidence="10" id="KW-1185">Reference proteome</keyword>
<protein>
    <recommendedName>
        <fullName evidence="8">Rhodopsin domain-containing protein</fullName>
    </recommendedName>
</protein>
<feature type="transmembrane region" description="Helical" evidence="7">
    <location>
        <begin position="101"/>
        <end position="121"/>
    </location>
</feature>
<sequence length="386" mass="43063">MAIHDSNSIVSRGETQANVAIAFLILAWIFILLRIWTRTIVISNFGWDDTTMIFAGILFTIYCVTMIIVEANGGGTHITSVEDIIKLTRASCWTMVGEGTYVVTTMMLKISLGIFFARIVVARWQLMTIYVTVAVNICSSLSAFLYALLRCGTNLELYVYKQIENSCTPQVLDRFFAYQQAVFTTLTDLIFITLPIFILWNACMNIRTKLSVGFILCLAALGCVCSLIRFQYVDGLTQVDDFFWNATNIAIWSTIEPGAGIIAGCLATLRPFLKRFVATARSVRSSASNLPKVSRSFRSNENSNARSTTESNARNGELTRSRRGTNTTNADVYASNNRVFELKSDVSKKNESQDFILAKTADVEAMQQEQSLDLERQSISQNGRTT</sequence>
<dbReference type="AlphaFoldDB" id="A0A6G1KSM4"/>
<evidence type="ECO:0000256" key="1">
    <source>
        <dbReference type="ARBA" id="ARBA00004141"/>
    </source>
</evidence>
<evidence type="ECO:0000313" key="9">
    <source>
        <dbReference type="EMBL" id="KAF2715623.1"/>
    </source>
</evidence>
<feature type="domain" description="Rhodopsin" evidence="8">
    <location>
        <begin position="33"/>
        <end position="275"/>
    </location>
</feature>
<feature type="compositionally biased region" description="Polar residues" evidence="6">
    <location>
        <begin position="296"/>
        <end position="314"/>
    </location>
</feature>
<feature type="transmembrane region" description="Helical" evidence="7">
    <location>
        <begin position="250"/>
        <end position="269"/>
    </location>
</feature>
<dbReference type="InterPro" id="IPR052337">
    <property type="entry name" value="SAT4-like"/>
</dbReference>
<keyword evidence="3 7" id="KW-1133">Transmembrane helix</keyword>
<keyword evidence="2 7" id="KW-0812">Transmembrane</keyword>
<evidence type="ECO:0000256" key="4">
    <source>
        <dbReference type="ARBA" id="ARBA00023136"/>
    </source>
</evidence>
<reference evidence="9" key="1">
    <citation type="journal article" date="2020" name="Stud. Mycol.">
        <title>101 Dothideomycetes genomes: a test case for predicting lifestyles and emergence of pathogens.</title>
        <authorList>
            <person name="Haridas S."/>
            <person name="Albert R."/>
            <person name="Binder M."/>
            <person name="Bloem J."/>
            <person name="Labutti K."/>
            <person name="Salamov A."/>
            <person name="Andreopoulos B."/>
            <person name="Baker S."/>
            <person name="Barry K."/>
            <person name="Bills G."/>
            <person name="Bluhm B."/>
            <person name="Cannon C."/>
            <person name="Castanera R."/>
            <person name="Culley D."/>
            <person name="Daum C."/>
            <person name="Ezra D."/>
            <person name="Gonzalez J."/>
            <person name="Henrissat B."/>
            <person name="Kuo A."/>
            <person name="Liang C."/>
            <person name="Lipzen A."/>
            <person name="Lutzoni F."/>
            <person name="Magnuson J."/>
            <person name="Mondo S."/>
            <person name="Nolan M."/>
            <person name="Ohm R."/>
            <person name="Pangilinan J."/>
            <person name="Park H.-J."/>
            <person name="Ramirez L."/>
            <person name="Alfaro M."/>
            <person name="Sun H."/>
            <person name="Tritt A."/>
            <person name="Yoshinaga Y."/>
            <person name="Zwiers L.-H."/>
            <person name="Turgeon B."/>
            <person name="Goodwin S."/>
            <person name="Spatafora J."/>
            <person name="Crous P."/>
            <person name="Grigoriev I."/>
        </authorList>
    </citation>
    <scope>NUCLEOTIDE SEQUENCE</scope>
    <source>
        <strain evidence="9">CBS 279.74</strain>
    </source>
</reference>
<proteinExistence type="inferred from homology"/>
<evidence type="ECO:0000313" key="10">
    <source>
        <dbReference type="Proteomes" id="UP000799428"/>
    </source>
</evidence>
<evidence type="ECO:0000256" key="7">
    <source>
        <dbReference type="SAM" id="Phobius"/>
    </source>
</evidence>
<dbReference type="EMBL" id="MU005764">
    <property type="protein sequence ID" value="KAF2715623.1"/>
    <property type="molecule type" value="Genomic_DNA"/>
</dbReference>
<evidence type="ECO:0000256" key="6">
    <source>
        <dbReference type="SAM" id="MobiDB-lite"/>
    </source>
</evidence>